<evidence type="ECO:0000256" key="8">
    <source>
        <dbReference type="ARBA" id="ARBA00023277"/>
    </source>
</evidence>
<name>A0A813TY00_9BILA</name>
<evidence type="ECO:0000256" key="3">
    <source>
        <dbReference type="ARBA" id="ARBA00008843"/>
    </source>
</evidence>
<keyword evidence="8" id="KW-0119">Carbohydrate metabolism</keyword>
<comment type="similarity">
    <text evidence="3">Belongs to the YdjC deacetylase family.</text>
</comment>
<protein>
    <recommendedName>
        <fullName evidence="4">Carbohydrate deacetylase</fullName>
    </recommendedName>
</protein>
<dbReference type="GO" id="GO:0016787">
    <property type="term" value="F:hydrolase activity"/>
    <property type="evidence" value="ECO:0007669"/>
    <property type="project" value="UniProtKB-KW"/>
</dbReference>
<comment type="cofactor">
    <cofactor evidence="1">
        <name>Mg(2+)</name>
        <dbReference type="ChEBI" id="CHEBI:18420"/>
    </cofactor>
</comment>
<comment type="caution">
    <text evidence="9">The sequence shown here is derived from an EMBL/GenBank/DDBJ whole genome shotgun (WGS) entry which is preliminary data.</text>
</comment>
<organism evidence="9 10">
    <name type="scientific">Adineta steineri</name>
    <dbReference type="NCBI Taxonomy" id="433720"/>
    <lineage>
        <taxon>Eukaryota</taxon>
        <taxon>Metazoa</taxon>
        <taxon>Spiralia</taxon>
        <taxon>Gnathifera</taxon>
        <taxon>Rotifera</taxon>
        <taxon>Eurotatoria</taxon>
        <taxon>Bdelloidea</taxon>
        <taxon>Adinetida</taxon>
        <taxon>Adinetidae</taxon>
        <taxon>Adineta</taxon>
    </lineage>
</organism>
<dbReference type="GO" id="GO:0019213">
    <property type="term" value="F:deacetylase activity"/>
    <property type="evidence" value="ECO:0007669"/>
    <property type="project" value="TreeGrafter"/>
</dbReference>
<dbReference type="InterPro" id="IPR006879">
    <property type="entry name" value="YdjC-like"/>
</dbReference>
<evidence type="ECO:0000256" key="2">
    <source>
        <dbReference type="ARBA" id="ARBA00003451"/>
    </source>
</evidence>
<dbReference type="Proteomes" id="UP000663860">
    <property type="component" value="Unassembled WGS sequence"/>
</dbReference>
<reference evidence="9" key="1">
    <citation type="submission" date="2021-02" db="EMBL/GenBank/DDBJ databases">
        <authorList>
            <person name="Nowell W R."/>
        </authorList>
    </citation>
    <scope>NUCLEOTIDE SEQUENCE</scope>
</reference>
<keyword evidence="6" id="KW-0378">Hydrolase</keyword>
<evidence type="ECO:0000256" key="5">
    <source>
        <dbReference type="ARBA" id="ARBA00022723"/>
    </source>
</evidence>
<dbReference type="Pfam" id="PF04794">
    <property type="entry name" value="YdjC"/>
    <property type="match status" value="1"/>
</dbReference>
<evidence type="ECO:0000313" key="10">
    <source>
        <dbReference type="Proteomes" id="UP000663860"/>
    </source>
</evidence>
<dbReference type="PANTHER" id="PTHR31609:SF1">
    <property type="entry name" value="CARBOHYDRATE DEACETYLASE"/>
    <property type="match status" value="1"/>
</dbReference>
<evidence type="ECO:0000313" key="9">
    <source>
        <dbReference type="EMBL" id="CAF0818912.1"/>
    </source>
</evidence>
<dbReference type="GO" id="GO:0046872">
    <property type="term" value="F:metal ion binding"/>
    <property type="evidence" value="ECO:0007669"/>
    <property type="project" value="UniProtKB-KW"/>
</dbReference>
<comment type="function">
    <text evidence="2">Probably catalyzes the deacetylation of acetylated carbohydrates an important step in the degradation of oligosaccharides.</text>
</comment>
<dbReference type="GO" id="GO:0005975">
    <property type="term" value="P:carbohydrate metabolic process"/>
    <property type="evidence" value="ECO:0007669"/>
    <property type="project" value="InterPro"/>
</dbReference>
<keyword evidence="5" id="KW-0479">Metal-binding</keyword>
<dbReference type="InterPro" id="IPR011330">
    <property type="entry name" value="Glyco_hydro/deAcase_b/a-brl"/>
</dbReference>
<evidence type="ECO:0000256" key="7">
    <source>
        <dbReference type="ARBA" id="ARBA00022842"/>
    </source>
</evidence>
<accession>A0A813TY00</accession>
<dbReference type="Gene3D" id="3.20.20.370">
    <property type="entry name" value="Glycoside hydrolase/deacetylase"/>
    <property type="match status" value="1"/>
</dbReference>
<sequence>MSSTTKVLIINADDFGYCPRRNAAIVDLFRRQAISSTSLLINGDYASEAHKLATLHHIPIGLHLNLTEGRPITTDLNRISSLVDAYGMMHGKMGLRNAIDQGSIDMTHVEYEIEMQFRQYRQWTTNEQYPMHIDGHQHIHIHPMLAECIARQASRFNVKYIRVPFDQAILTKSNPEPFYQTVIEQACNARTIFNRYGLCYPSYFIGLTTMGQAMTYDNLERRLKMFTLDTTSNIAELMCHPGYPSVTSIGGCGTGQPDEFSCSFDRQHEFDLLFSEEFRQLLTKYNIRLGTYADVDQCYR</sequence>
<evidence type="ECO:0000256" key="1">
    <source>
        <dbReference type="ARBA" id="ARBA00001946"/>
    </source>
</evidence>
<keyword evidence="7" id="KW-0460">Magnesium</keyword>
<gene>
    <name evidence="9" type="ORF">IZO911_LOCUS7886</name>
</gene>
<dbReference type="EMBL" id="CAJNOE010000052">
    <property type="protein sequence ID" value="CAF0818912.1"/>
    <property type="molecule type" value="Genomic_DNA"/>
</dbReference>
<dbReference type="PANTHER" id="PTHR31609">
    <property type="entry name" value="YDJC DEACETYLASE FAMILY MEMBER"/>
    <property type="match status" value="1"/>
</dbReference>
<evidence type="ECO:0000256" key="4">
    <source>
        <dbReference type="ARBA" id="ARBA00018477"/>
    </source>
</evidence>
<proteinExistence type="inferred from homology"/>
<evidence type="ECO:0000256" key="6">
    <source>
        <dbReference type="ARBA" id="ARBA00022801"/>
    </source>
</evidence>
<dbReference type="SUPFAM" id="SSF88713">
    <property type="entry name" value="Glycoside hydrolase/deacetylase"/>
    <property type="match status" value="1"/>
</dbReference>
<dbReference type="AlphaFoldDB" id="A0A813TY00"/>